<comment type="caution">
    <text evidence="1">The sequence shown here is derived from an EMBL/GenBank/DDBJ whole genome shotgun (WGS) entry which is preliminary data.</text>
</comment>
<protein>
    <submittedName>
        <fullName evidence="1">Uncharacterized protein</fullName>
    </submittedName>
</protein>
<dbReference type="AlphaFoldDB" id="A0A8J5PJB3"/>
<accession>A0A8J5PJB3</accession>
<reference evidence="1" key="1">
    <citation type="submission" date="2021-04" db="EMBL/GenBank/DDBJ databases">
        <title>First draft genome resource for Brassicaceae pathogens Fusarium oxysporum f. sp. raphani and Fusarium oxysporum f. sp. rapae.</title>
        <authorList>
            <person name="Asai S."/>
        </authorList>
    </citation>
    <scope>NUCLEOTIDE SEQUENCE</scope>
    <source>
        <strain evidence="1">Tf1208</strain>
    </source>
</reference>
<proteinExistence type="predicted"/>
<evidence type="ECO:0000313" key="2">
    <source>
        <dbReference type="Proteomes" id="UP000694050"/>
    </source>
</evidence>
<organism evidence="1 2">
    <name type="scientific">Fusarium oxysporum f. sp. rapae</name>
    <dbReference type="NCBI Taxonomy" id="485398"/>
    <lineage>
        <taxon>Eukaryota</taxon>
        <taxon>Fungi</taxon>
        <taxon>Dikarya</taxon>
        <taxon>Ascomycota</taxon>
        <taxon>Pezizomycotina</taxon>
        <taxon>Sordariomycetes</taxon>
        <taxon>Hypocreomycetidae</taxon>
        <taxon>Hypocreales</taxon>
        <taxon>Nectriaceae</taxon>
        <taxon>Fusarium</taxon>
        <taxon>Fusarium oxysporum species complex</taxon>
    </lineage>
</organism>
<dbReference type="Proteomes" id="UP000694050">
    <property type="component" value="Unassembled WGS sequence"/>
</dbReference>
<evidence type="ECO:0000313" key="1">
    <source>
        <dbReference type="EMBL" id="KAG7420137.1"/>
    </source>
</evidence>
<name>A0A8J5PJB3_FUSOX</name>
<sequence>MQELKTDFKAMSQSEDNITPPWGSLPIEQYLLRKWDLSSTLPVCHQRDHLVQAFLQEDDISSFASSALDVISNDIQELIQTVIVPWRSQKLRRIAEKYLPDNDLYGKLVVLRTHYGGVSDDVKFRRWIYDAAAAFEQDNPLGDLFGDADDHWWRILDDASLFDTGDQDWESIYNKFPELASPEVCRTFSDGDVAEVKEEASAVVTSREPEADDYEDAIAHVAVSGCWLLVLDRESFEDEETLLVFRDNKGNVVRQSSIKPEELEHIPHYIMRGSITESGFWRDAEIGKKYKGKGKIMREILPRVMAEAE</sequence>
<gene>
    <name evidence="1" type="ORF">Forpe1208_v002069</name>
</gene>
<dbReference type="EMBL" id="JAELUQ010000002">
    <property type="protein sequence ID" value="KAG7420137.1"/>
    <property type="molecule type" value="Genomic_DNA"/>
</dbReference>